<keyword evidence="4" id="KW-1185">Reference proteome</keyword>
<feature type="domain" description="DUF6843" evidence="2">
    <location>
        <begin position="16"/>
        <end position="94"/>
    </location>
</feature>
<protein>
    <recommendedName>
        <fullName evidence="2">DUF6843 domain-containing protein</fullName>
    </recommendedName>
</protein>
<gene>
    <name evidence="3" type="ORF">GCM10011507_21370</name>
</gene>
<evidence type="ECO:0000256" key="1">
    <source>
        <dbReference type="SAM" id="MobiDB-lite"/>
    </source>
</evidence>
<dbReference type="Proteomes" id="UP000648801">
    <property type="component" value="Unassembled WGS sequence"/>
</dbReference>
<name>A0A916RVI3_9BACT</name>
<dbReference type="InterPro" id="IPR049293">
    <property type="entry name" value="DUF6843"/>
</dbReference>
<evidence type="ECO:0000313" key="3">
    <source>
        <dbReference type="EMBL" id="GGA69572.1"/>
    </source>
</evidence>
<reference evidence="3" key="1">
    <citation type="journal article" date="2014" name="Int. J. Syst. Evol. Microbiol.">
        <title>Complete genome sequence of Corynebacterium casei LMG S-19264T (=DSM 44701T), isolated from a smear-ripened cheese.</title>
        <authorList>
            <consortium name="US DOE Joint Genome Institute (JGI-PGF)"/>
            <person name="Walter F."/>
            <person name="Albersmeier A."/>
            <person name="Kalinowski J."/>
            <person name="Ruckert C."/>
        </authorList>
    </citation>
    <scope>NUCLEOTIDE SEQUENCE</scope>
    <source>
        <strain evidence="3">CGMCC 1.15447</strain>
    </source>
</reference>
<dbReference type="EMBL" id="BMJB01000001">
    <property type="protein sequence ID" value="GGA69572.1"/>
    <property type="molecule type" value="Genomic_DNA"/>
</dbReference>
<organism evidence="3 4">
    <name type="scientific">Edaphobacter acidisoli</name>
    <dbReference type="NCBI Taxonomy" id="2040573"/>
    <lineage>
        <taxon>Bacteria</taxon>
        <taxon>Pseudomonadati</taxon>
        <taxon>Acidobacteriota</taxon>
        <taxon>Terriglobia</taxon>
        <taxon>Terriglobales</taxon>
        <taxon>Acidobacteriaceae</taxon>
        <taxon>Edaphobacter</taxon>
    </lineage>
</organism>
<sequence length="177" mass="19692">MIFAVSAFAAKRPRYIFELPDDYIGWVQIVFNDPNAAPLQVVDGGVLLGVPESGIVRTSTLRMYSTQAPDEFYYRVTDRVTDGTKRKPVPADYVLPGISHGGFGVMDTGGHGKGYSWFFFVGPPEQRKEFPLANWDEVVAAQRKLHGNAKVPVPKSYPMPGRVQLRTPGLPTRPRKK</sequence>
<evidence type="ECO:0000313" key="4">
    <source>
        <dbReference type="Proteomes" id="UP000648801"/>
    </source>
</evidence>
<dbReference type="Pfam" id="PF20862">
    <property type="entry name" value="DUF6843"/>
    <property type="match status" value="1"/>
</dbReference>
<accession>A0A916RVI3</accession>
<comment type="caution">
    <text evidence="3">The sequence shown here is derived from an EMBL/GenBank/DDBJ whole genome shotgun (WGS) entry which is preliminary data.</text>
</comment>
<evidence type="ECO:0000259" key="2">
    <source>
        <dbReference type="Pfam" id="PF20862"/>
    </source>
</evidence>
<proteinExistence type="predicted"/>
<reference evidence="3" key="2">
    <citation type="submission" date="2020-09" db="EMBL/GenBank/DDBJ databases">
        <authorList>
            <person name="Sun Q."/>
            <person name="Zhou Y."/>
        </authorList>
    </citation>
    <scope>NUCLEOTIDE SEQUENCE</scope>
    <source>
        <strain evidence="3">CGMCC 1.15447</strain>
    </source>
</reference>
<feature type="region of interest" description="Disordered" evidence="1">
    <location>
        <begin position="150"/>
        <end position="177"/>
    </location>
</feature>
<dbReference type="AlphaFoldDB" id="A0A916RVI3"/>